<gene>
    <name evidence="1" type="ORF">DSM3645_02703</name>
</gene>
<organism evidence="1 2">
    <name type="scientific">Blastopirellula marina DSM 3645</name>
    <dbReference type="NCBI Taxonomy" id="314230"/>
    <lineage>
        <taxon>Bacteria</taxon>
        <taxon>Pseudomonadati</taxon>
        <taxon>Planctomycetota</taxon>
        <taxon>Planctomycetia</taxon>
        <taxon>Pirellulales</taxon>
        <taxon>Pirellulaceae</taxon>
        <taxon>Blastopirellula</taxon>
    </lineage>
</organism>
<dbReference type="EMBL" id="AANZ01000014">
    <property type="protein sequence ID" value="EAQ79350.1"/>
    <property type="molecule type" value="Genomic_DNA"/>
</dbReference>
<name>A3ZVK4_9BACT</name>
<evidence type="ECO:0000313" key="2">
    <source>
        <dbReference type="Proteomes" id="UP000004358"/>
    </source>
</evidence>
<evidence type="ECO:0000313" key="1">
    <source>
        <dbReference type="EMBL" id="EAQ79350.1"/>
    </source>
</evidence>
<dbReference type="STRING" id="314230.DSM3645_02703"/>
<dbReference type="AlphaFoldDB" id="A3ZVK4"/>
<reference evidence="1 2" key="1">
    <citation type="submission" date="2006-02" db="EMBL/GenBank/DDBJ databases">
        <authorList>
            <person name="Amann R."/>
            <person name="Ferriera S."/>
            <person name="Johnson J."/>
            <person name="Kravitz S."/>
            <person name="Halpern A."/>
            <person name="Remington K."/>
            <person name="Beeson K."/>
            <person name="Tran B."/>
            <person name="Rogers Y.-H."/>
            <person name="Friedman R."/>
            <person name="Venter J.C."/>
        </authorList>
    </citation>
    <scope>NUCLEOTIDE SEQUENCE [LARGE SCALE GENOMIC DNA]</scope>
    <source>
        <strain evidence="1 2">DSM 3645</strain>
    </source>
</reference>
<dbReference type="Proteomes" id="UP000004358">
    <property type="component" value="Unassembled WGS sequence"/>
</dbReference>
<comment type="caution">
    <text evidence="1">The sequence shown here is derived from an EMBL/GenBank/DDBJ whole genome shotgun (WGS) entry which is preliminary data.</text>
</comment>
<dbReference type="HOGENOM" id="CLU_3354861_0_0_0"/>
<proteinExistence type="predicted"/>
<sequence length="36" mass="4356">MERRLPVMERRAVRSRTPGHFTMHKRVQKTNSLSDF</sequence>
<accession>A3ZVK4</accession>
<protein>
    <submittedName>
        <fullName evidence="1">Uncharacterized protein</fullName>
    </submittedName>
</protein>